<evidence type="ECO:0000256" key="2">
    <source>
        <dbReference type="SAM" id="Phobius"/>
    </source>
</evidence>
<keyword evidence="2" id="KW-0472">Membrane</keyword>
<sequence length="419" mass="46810">MQPNSKYTKYKQVLDEINLQEEDGYVESIKNKLHYETKRVNKFLEERETKSKKNEKFSIVEKYLNSVEYAFDKGNSTGKKVSHALDNIPEPTSKKIVVRLTICFVFIALVIFFTSCRAHAQVTSPNAVNNPLPIPKLNEMTDQNIMRQDKNERSESQKEQERLFIKRESLQIKHKEPGSPSGSIWADSSQPKSLATEYQPTRTGEVITVTIPDDLQYKPSTEQSANGTTGQKFDPVKSLKFEIVGFEPGGDVYLRGTKTYVNESGEQRSIMVMAKMPQRSLNKFEVDAKDLTQVAVNSVINGAASDYSSAGWDITTSRKVSGFAPDLNSAIASLDGQKKELDTQQKALKDQQKALTEEADRLKKDRNRLNAETAQAKQLLDSATIMDPPAEDGKENKSGGGKTQNSNNQNASNAKKPSN</sequence>
<comment type="caution">
    <text evidence="3">The sequence shown here is derived from an EMBL/GenBank/DDBJ whole genome shotgun (WGS) entry which is preliminary data.</text>
</comment>
<evidence type="ECO:0000313" key="3">
    <source>
        <dbReference type="EMBL" id="KAB8036778.1"/>
    </source>
</evidence>
<gene>
    <name evidence="3" type="ORF">GCL60_13115</name>
</gene>
<feature type="region of interest" description="Disordered" evidence="1">
    <location>
        <begin position="374"/>
        <end position="419"/>
    </location>
</feature>
<name>A0A6N6VNP6_9BACT</name>
<feature type="compositionally biased region" description="Low complexity" evidence="1">
    <location>
        <begin position="404"/>
        <end position="419"/>
    </location>
</feature>
<accession>A0A6N6VNP6</accession>
<dbReference type="RefSeq" id="WP_153421193.1">
    <property type="nucleotide sequence ID" value="NZ_WFLM01000005.1"/>
</dbReference>
<dbReference type="AlphaFoldDB" id="A0A6N6VNP6"/>
<organism evidence="3 4">
    <name type="scientific">Silvanigrella paludirubra</name>
    <dbReference type="NCBI Taxonomy" id="2499159"/>
    <lineage>
        <taxon>Bacteria</taxon>
        <taxon>Pseudomonadati</taxon>
        <taxon>Bdellovibrionota</taxon>
        <taxon>Oligoflexia</taxon>
        <taxon>Silvanigrellales</taxon>
        <taxon>Silvanigrellaceae</taxon>
        <taxon>Silvanigrella</taxon>
    </lineage>
</organism>
<evidence type="ECO:0000256" key="1">
    <source>
        <dbReference type="SAM" id="MobiDB-lite"/>
    </source>
</evidence>
<dbReference type="OrthoDB" id="5291257at2"/>
<reference evidence="3 4" key="1">
    <citation type="submission" date="2019-10" db="EMBL/GenBank/DDBJ databases">
        <title>New species of Slilvanegrellaceae.</title>
        <authorList>
            <person name="Pitt A."/>
            <person name="Hahn M.W."/>
        </authorList>
    </citation>
    <scope>NUCLEOTIDE SEQUENCE [LARGE SCALE GENOMIC DNA]</scope>
    <source>
        <strain evidence="3 4">SP-Ram-0.45-NSY-1</strain>
    </source>
</reference>
<keyword evidence="4" id="KW-1185">Reference proteome</keyword>
<keyword evidence="2" id="KW-0812">Transmembrane</keyword>
<keyword evidence="2" id="KW-1133">Transmembrane helix</keyword>
<evidence type="ECO:0000313" key="4">
    <source>
        <dbReference type="Proteomes" id="UP000437748"/>
    </source>
</evidence>
<dbReference type="Proteomes" id="UP000437748">
    <property type="component" value="Unassembled WGS sequence"/>
</dbReference>
<protein>
    <submittedName>
        <fullName evidence="3">Uncharacterized protein</fullName>
    </submittedName>
</protein>
<proteinExistence type="predicted"/>
<feature type="transmembrane region" description="Helical" evidence="2">
    <location>
        <begin position="96"/>
        <end position="115"/>
    </location>
</feature>
<dbReference type="EMBL" id="WFLM01000005">
    <property type="protein sequence ID" value="KAB8036778.1"/>
    <property type="molecule type" value="Genomic_DNA"/>
</dbReference>